<evidence type="ECO:0000313" key="1">
    <source>
        <dbReference type="EMBL" id="KRY46652.1"/>
    </source>
</evidence>
<proteinExistence type="predicted"/>
<accession>A0A0V1CCK9</accession>
<dbReference type="Proteomes" id="UP000054995">
    <property type="component" value="Unassembled WGS sequence"/>
</dbReference>
<dbReference type="AlphaFoldDB" id="A0A0V1CCK9"/>
<sequence length="34" mass="3733">MDSTDMLKGIFVVAQTPSLISSDNDYGRSKARTQ</sequence>
<keyword evidence="2" id="KW-1185">Reference proteome</keyword>
<gene>
    <name evidence="1" type="ORF">T4D_8810</name>
</gene>
<evidence type="ECO:0000313" key="2">
    <source>
        <dbReference type="Proteomes" id="UP000054995"/>
    </source>
</evidence>
<protein>
    <submittedName>
        <fullName evidence="1">Uncharacterized protein</fullName>
    </submittedName>
</protein>
<name>A0A0V1CCK9_TRIPS</name>
<comment type="caution">
    <text evidence="1">The sequence shown here is derived from an EMBL/GenBank/DDBJ whole genome shotgun (WGS) entry which is preliminary data.</text>
</comment>
<reference evidence="1 2" key="1">
    <citation type="submission" date="2015-01" db="EMBL/GenBank/DDBJ databases">
        <title>Evolution of Trichinella species and genotypes.</title>
        <authorList>
            <person name="Korhonen P.K."/>
            <person name="Edoardo P."/>
            <person name="Giuseppe L.R."/>
            <person name="Gasser R.B."/>
        </authorList>
    </citation>
    <scope>NUCLEOTIDE SEQUENCE [LARGE SCALE GENOMIC DNA]</scope>
    <source>
        <strain evidence="1">ISS470</strain>
    </source>
</reference>
<organism evidence="1 2">
    <name type="scientific">Trichinella pseudospiralis</name>
    <name type="common">Parasitic roundworm</name>
    <dbReference type="NCBI Taxonomy" id="6337"/>
    <lineage>
        <taxon>Eukaryota</taxon>
        <taxon>Metazoa</taxon>
        <taxon>Ecdysozoa</taxon>
        <taxon>Nematoda</taxon>
        <taxon>Enoplea</taxon>
        <taxon>Dorylaimia</taxon>
        <taxon>Trichinellida</taxon>
        <taxon>Trichinellidae</taxon>
        <taxon>Trichinella</taxon>
    </lineage>
</organism>
<dbReference type="EMBL" id="JYDT01005153">
    <property type="protein sequence ID" value="KRY46652.1"/>
    <property type="molecule type" value="Genomic_DNA"/>
</dbReference>